<dbReference type="AlphaFoldDB" id="A0A6G1LCM2"/>
<dbReference type="InterPro" id="IPR038491">
    <property type="entry name" value="Velvet_dom_sf"/>
</dbReference>
<keyword evidence="3" id="KW-1185">Reference proteome</keyword>
<gene>
    <name evidence="2" type="ORF">EJ03DRAFT_270073</name>
</gene>
<feature type="compositionally biased region" description="Basic and acidic residues" evidence="1">
    <location>
        <begin position="21"/>
        <end position="53"/>
    </location>
</feature>
<dbReference type="Proteomes" id="UP000799436">
    <property type="component" value="Unassembled WGS sequence"/>
</dbReference>
<reference evidence="2" key="1">
    <citation type="journal article" date="2020" name="Stud. Mycol.">
        <title>101 Dothideomycetes genomes: a test case for predicting lifestyles and emergence of pathogens.</title>
        <authorList>
            <person name="Haridas S."/>
            <person name="Albert R."/>
            <person name="Binder M."/>
            <person name="Bloem J."/>
            <person name="Labutti K."/>
            <person name="Salamov A."/>
            <person name="Andreopoulos B."/>
            <person name="Baker S."/>
            <person name="Barry K."/>
            <person name="Bills G."/>
            <person name="Bluhm B."/>
            <person name="Cannon C."/>
            <person name="Castanera R."/>
            <person name="Culley D."/>
            <person name="Daum C."/>
            <person name="Ezra D."/>
            <person name="Gonzalez J."/>
            <person name="Henrissat B."/>
            <person name="Kuo A."/>
            <person name="Liang C."/>
            <person name="Lipzen A."/>
            <person name="Lutzoni F."/>
            <person name="Magnuson J."/>
            <person name="Mondo S."/>
            <person name="Nolan M."/>
            <person name="Ohm R."/>
            <person name="Pangilinan J."/>
            <person name="Park H.-J."/>
            <person name="Ramirez L."/>
            <person name="Alfaro M."/>
            <person name="Sun H."/>
            <person name="Tritt A."/>
            <person name="Yoshinaga Y."/>
            <person name="Zwiers L.-H."/>
            <person name="Turgeon B."/>
            <person name="Goodwin S."/>
            <person name="Spatafora J."/>
            <person name="Crous P."/>
            <person name="Grigoriev I."/>
        </authorList>
    </citation>
    <scope>NUCLEOTIDE SEQUENCE</scope>
    <source>
        <strain evidence="2">CBS 116005</strain>
    </source>
</reference>
<evidence type="ECO:0008006" key="4">
    <source>
        <dbReference type="Google" id="ProtNLM"/>
    </source>
</evidence>
<feature type="compositionally biased region" description="Basic and acidic residues" evidence="1">
    <location>
        <begin position="1"/>
        <end position="11"/>
    </location>
</feature>
<evidence type="ECO:0000256" key="1">
    <source>
        <dbReference type="SAM" id="MobiDB-lite"/>
    </source>
</evidence>
<evidence type="ECO:0000313" key="3">
    <source>
        <dbReference type="Proteomes" id="UP000799436"/>
    </source>
</evidence>
<feature type="region of interest" description="Disordered" evidence="1">
    <location>
        <begin position="1"/>
        <end position="71"/>
    </location>
</feature>
<name>A0A6G1LCM2_9PEZI</name>
<sequence length="229" mass="25108">MADRTYPRDPGPRAVDAGSSSRKDSSRRQRDSGDKEHRRSKRDSRDQRSPKKESNHRRKHSPSRAEDGSAQRARFELDVIGQPPGALALGMPAETSVMLSLRLPSSDRSISAEIDTSKLLAVSSLVTDSRNGERVPLESGIMTGQKMFDSLHSIPDGCADRLASNEPCRLALGYFSFPGLLIRQAGTYRIRTTLIKMSSSGGGGGTSIAFVDSEPIRIERRNTATPRRQ</sequence>
<proteinExistence type="predicted"/>
<dbReference type="Gene3D" id="2.60.40.3960">
    <property type="entry name" value="Velvet domain"/>
    <property type="match status" value="1"/>
</dbReference>
<accession>A0A6G1LCM2</accession>
<organism evidence="2 3">
    <name type="scientific">Teratosphaeria nubilosa</name>
    <dbReference type="NCBI Taxonomy" id="161662"/>
    <lineage>
        <taxon>Eukaryota</taxon>
        <taxon>Fungi</taxon>
        <taxon>Dikarya</taxon>
        <taxon>Ascomycota</taxon>
        <taxon>Pezizomycotina</taxon>
        <taxon>Dothideomycetes</taxon>
        <taxon>Dothideomycetidae</taxon>
        <taxon>Mycosphaerellales</taxon>
        <taxon>Teratosphaeriaceae</taxon>
        <taxon>Teratosphaeria</taxon>
    </lineage>
</organism>
<evidence type="ECO:0000313" key="2">
    <source>
        <dbReference type="EMBL" id="KAF2770596.1"/>
    </source>
</evidence>
<dbReference type="EMBL" id="ML995824">
    <property type="protein sequence ID" value="KAF2770596.1"/>
    <property type="molecule type" value="Genomic_DNA"/>
</dbReference>
<protein>
    <recommendedName>
        <fullName evidence="4">Velvet domain-containing protein</fullName>
    </recommendedName>
</protein>
<dbReference type="OrthoDB" id="5399926at2759"/>